<protein>
    <submittedName>
        <fullName evidence="1">Uncharacterized protein</fullName>
    </submittedName>
</protein>
<name>A0A655BQB3_SALET</name>
<sequence length="73" mass="8789">MKTLNIGIKLIFETHPIHRQLFLLIAGFDFQLVTNIFQRLFHDDIGDVLNIASQHFLRFFPRRRGKTQRPRRE</sequence>
<dbReference type="EMBL" id="CQPD01000003">
    <property type="protein sequence ID" value="CNT65429.1"/>
    <property type="molecule type" value="Genomic_DNA"/>
</dbReference>
<accession>A0A655BQB3</accession>
<evidence type="ECO:0000313" key="2">
    <source>
        <dbReference type="Proteomes" id="UP000042394"/>
    </source>
</evidence>
<gene>
    <name evidence="1" type="ORF">ERS008207_00470</name>
</gene>
<organism evidence="1 2">
    <name type="scientific">Salmonella enterica subsp. enterica serovar Bovismorbificans</name>
    <dbReference type="NCBI Taxonomy" id="58097"/>
    <lineage>
        <taxon>Bacteria</taxon>
        <taxon>Pseudomonadati</taxon>
        <taxon>Pseudomonadota</taxon>
        <taxon>Gammaproteobacteria</taxon>
        <taxon>Enterobacterales</taxon>
        <taxon>Enterobacteriaceae</taxon>
        <taxon>Salmonella</taxon>
    </lineage>
</organism>
<reference evidence="1 2" key="1">
    <citation type="submission" date="2015-03" db="EMBL/GenBank/DDBJ databases">
        <authorList>
            <consortium name="Pathogen Informatics"/>
        </authorList>
    </citation>
    <scope>NUCLEOTIDE SEQUENCE [LARGE SCALE GENOMIC DNA]</scope>
    <source>
        <strain evidence="1 2">D4891</strain>
    </source>
</reference>
<proteinExistence type="predicted"/>
<dbReference type="AlphaFoldDB" id="A0A655BQB3"/>
<dbReference type="Proteomes" id="UP000042394">
    <property type="component" value="Unassembled WGS sequence"/>
</dbReference>
<evidence type="ECO:0000313" key="1">
    <source>
        <dbReference type="EMBL" id="CNT65429.1"/>
    </source>
</evidence>